<name>A0A329C459_9BURK</name>
<feature type="non-terminal residue" evidence="1">
    <location>
        <position position="1"/>
    </location>
</feature>
<sequence>PRHPPNNPQSWSNGWVRIQCKSRVRIPCKSTEELLRYAAQFKIVVRFESPSDAMPGTTGALMAERATLWELREPAHLFGEGFSREMRALTTLSRYLEFDTWTPEAAAMLICGLQAPIIDGQLCVEIPEKGAMGLDNCFITDSQDPFHEAKRVLGIWRSQENPPTRVRLLEFIRWCQTRGFDTSWLRSIEEDAVNREREVALLSPDGLPVKEDGQTCSSTPRSITKHAIGTRSNPLRAVIEKAKSSAADPSDIHSVWASLVKLAQNTNRPAPLLGYADVEGVKWDANGTVKFFTKKNLADRMRRANTR</sequence>
<accession>A0A329C459</accession>
<evidence type="ECO:0000313" key="2">
    <source>
        <dbReference type="Proteomes" id="UP000248918"/>
    </source>
</evidence>
<dbReference type="EMBL" id="QLTK01000015">
    <property type="protein sequence ID" value="RAS25755.1"/>
    <property type="molecule type" value="Genomic_DNA"/>
</dbReference>
<dbReference type="Proteomes" id="UP000248918">
    <property type="component" value="Unassembled WGS sequence"/>
</dbReference>
<comment type="caution">
    <text evidence="1">The sequence shown here is derived from an EMBL/GenBank/DDBJ whole genome shotgun (WGS) entry which is preliminary data.</text>
</comment>
<proteinExistence type="predicted"/>
<protein>
    <submittedName>
        <fullName evidence="1">Uncharacterized protein</fullName>
    </submittedName>
</protein>
<reference evidence="1 2" key="1">
    <citation type="submission" date="2018-06" db="EMBL/GenBank/DDBJ databases">
        <title>Genomic Encyclopedia of Type Strains, Phase III (KMG-III): the genomes of soil and plant-associated and newly described type strains.</title>
        <authorList>
            <person name="Whitman W."/>
        </authorList>
    </citation>
    <scope>NUCLEOTIDE SEQUENCE [LARGE SCALE GENOMIC DNA]</scope>
    <source>
        <strain evidence="1 2">LMG 23644</strain>
    </source>
</reference>
<evidence type="ECO:0000313" key="1">
    <source>
        <dbReference type="EMBL" id="RAS25755.1"/>
    </source>
</evidence>
<gene>
    <name evidence="1" type="ORF">BX591_1151</name>
</gene>
<dbReference type="AlphaFoldDB" id="A0A329C459"/>
<organism evidence="1 2">
    <name type="scientific">Paraburkholderia bryophila</name>
    <dbReference type="NCBI Taxonomy" id="420952"/>
    <lineage>
        <taxon>Bacteria</taxon>
        <taxon>Pseudomonadati</taxon>
        <taxon>Pseudomonadota</taxon>
        <taxon>Betaproteobacteria</taxon>
        <taxon>Burkholderiales</taxon>
        <taxon>Burkholderiaceae</taxon>
        <taxon>Paraburkholderia</taxon>
    </lineage>
</organism>